<proteinExistence type="predicted"/>
<reference evidence="1" key="1">
    <citation type="submission" date="2014-12" db="EMBL/GenBank/DDBJ databases">
        <title>Insight into the proteome of Arion vulgaris.</title>
        <authorList>
            <person name="Aradska J."/>
            <person name="Bulat T."/>
            <person name="Smidak R."/>
            <person name="Sarate P."/>
            <person name="Gangsoo J."/>
            <person name="Sialana F."/>
            <person name="Bilban M."/>
            <person name="Lubec G."/>
        </authorList>
    </citation>
    <scope>NUCLEOTIDE SEQUENCE</scope>
    <source>
        <tissue evidence="1">Skin</tissue>
    </source>
</reference>
<dbReference type="AlphaFoldDB" id="A0A0B7AUS0"/>
<dbReference type="EMBL" id="HACG01036755">
    <property type="protein sequence ID" value="CEK83620.1"/>
    <property type="molecule type" value="Transcribed_RNA"/>
</dbReference>
<evidence type="ECO:0000313" key="1">
    <source>
        <dbReference type="EMBL" id="CEK83620.1"/>
    </source>
</evidence>
<accession>A0A0B7AUS0</accession>
<feature type="non-terminal residue" evidence="1">
    <location>
        <position position="1"/>
    </location>
</feature>
<name>A0A0B7AUS0_9EUPU</name>
<sequence length="49" mass="5624">LVQYSTGVIQEKTYHRNQYSQMVGPENNRKKTEIMTLNMATPAPVIVED</sequence>
<protein>
    <submittedName>
        <fullName evidence="1">Uncharacterized protein</fullName>
    </submittedName>
</protein>
<organism evidence="1">
    <name type="scientific">Arion vulgaris</name>
    <dbReference type="NCBI Taxonomy" id="1028688"/>
    <lineage>
        <taxon>Eukaryota</taxon>
        <taxon>Metazoa</taxon>
        <taxon>Spiralia</taxon>
        <taxon>Lophotrochozoa</taxon>
        <taxon>Mollusca</taxon>
        <taxon>Gastropoda</taxon>
        <taxon>Heterobranchia</taxon>
        <taxon>Euthyneura</taxon>
        <taxon>Panpulmonata</taxon>
        <taxon>Eupulmonata</taxon>
        <taxon>Stylommatophora</taxon>
        <taxon>Helicina</taxon>
        <taxon>Arionoidea</taxon>
        <taxon>Arionidae</taxon>
        <taxon>Arion</taxon>
    </lineage>
</organism>
<gene>
    <name evidence="1" type="primary">ORF138081</name>
</gene>